<organism evidence="2 3">
    <name type="scientific">Panicum virgatum</name>
    <name type="common">Blackwell switchgrass</name>
    <dbReference type="NCBI Taxonomy" id="38727"/>
    <lineage>
        <taxon>Eukaryota</taxon>
        <taxon>Viridiplantae</taxon>
        <taxon>Streptophyta</taxon>
        <taxon>Embryophyta</taxon>
        <taxon>Tracheophyta</taxon>
        <taxon>Spermatophyta</taxon>
        <taxon>Magnoliopsida</taxon>
        <taxon>Liliopsida</taxon>
        <taxon>Poales</taxon>
        <taxon>Poaceae</taxon>
        <taxon>PACMAD clade</taxon>
        <taxon>Panicoideae</taxon>
        <taxon>Panicodae</taxon>
        <taxon>Paniceae</taxon>
        <taxon>Panicinae</taxon>
        <taxon>Panicum</taxon>
        <taxon>Panicum sect. Hiantes</taxon>
    </lineage>
</organism>
<dbReference type="Pfam" id="PF14291">
    <property type="entry name" value="DUF4371"/>
    <property type="match status" value="1"/>
</dbReference>
<name>A0A8T0PC60_PANVG</name>
<keyword evidence="3" id="KW-1185">Reference proteome</keyword>
<dbReference type="InterPro" id="IPR012337">
    <property type="entry name" value="RNaseH-like_sf"/>
</dbReference>
<dbReference type="Proteomes" id="UP000823388">
    <property type="component" value="Chromosome 8N"/>
</dbReference>
<dbReference type="InterPro" id="IPR055298">
    <property type="entry name" value="AtLOH3-like"/>
</dbReference>
<dbReference type="AlphaFoldDB" id="A0A8T0PC60"/>
<dbReference type="InterPro" id="IPR025398">
    <property type="entry name" value="DUF4371"/>
</dbReference>
<dbReference type="PANTHER" id="PTHR11697">
    <property type="entry name" value="GENERAL TRANSCRIPTION FACTOR 2-RELATED ZINC FINGER PROTEIN"/>
    <property type="match status" value="1"/>
</dbReference>
<evidence type="ECO:0000313" key="2">
    <source>
        <dbReference type="EMBL" id="KAG2559180.1"/>
    </source>
</evidence>
<dbReference type="SUPFAM" id="SSF53098">
    <property type="entry name" value="Ribonuclease H-like"/>
    <property type="match status" value="1"/>
</dbReference>
<dbReference type="EMBL" id="CM029052">
    <property type="protein sequence ID" value="KAG2559180.1"/>
    <property type="molecule type" value="Genomic_DNA"/>
</dbReference>
<dbReference type="PANTHER" id="PTHR11697:SF230">
    <property type="entry name" value="ZINC FINGER, MYM DOMAIN CONTAINING 1"/>
    <property type="match status" value="1"/>
</dbReference>
<protein>
    <recommendedName>
        <fullName evidence="1">DUF4371 domain-containing protein</fullName>
    </recommendedName>
</protein>
<comment type="caution">
    <text evidence="2">The sequence shown here is derived from an EMBL/GenBank/DDBJ whole genome shotgun (WGS) entry which is preliminary data.</text>
</comment>
<reference evidence="2 3" key="1">
    <citation type="submission" date="2020-05" db="EMBL/GenBank/DDBJ databases">
        <title>WGS assembly of Panicum virgatum.</title>
        <authorList>
            <person name="Lovell J.T."/>
            <person name="Jenkins J."/>
            <person name="Shu S."/>
            <person name="Juenger T.E."/>
            <person name="Schmutz J."/>
        </authorList>
    </citation>
    <scope>NUCLEOTIDE SEQUENCE [LARGE SCALE GENOMIC DNA]</scope>
    <source>
        <strain evidence="3">cv. AP13</strain>
    </source>
</reference>
<accession>A0A8T0PC60</accession>
<proteinExistence type="predicted"/>
<gene>
    <name evidence="2" type="ORF">PVAP13_8NG295552</name>
</gene>
<evidence type="ECO:0000259" key="1">
    <source>
        <dbReference type="Pfam" id="PF14291"/>
    </source>
</evidence>
<evidence type="ECO:0000313" key="3">
    <source>
        <dbReference type="Proteomes" id="UP000823388"/>
    </source>
</evidence>
<sequence>MERFFKRKVPEPDSANIASNLCLDDINWEEVIKYDPGLRKQIDDYHPNLREMVRRKYLGKGPCQPRTCSFPVTNIGGGPRRFIPDWFDEFGSWLEYSESTGRAKQRLREHVGDVGGSHYLAMKKCDDLLQTRQHINVAFRGVNESAKRDYMIRLNGSIDVARMLAKQGLTFRDHDESKDSLNRGNFREFRDFAAEQNPEVLHAILEEIGNDVFCLLVDESRDVSWKEQMAVVLRYVDKCGIVKERFVGLVHVSETTSAHLKSSIDALFAELNLSLKQVKGQGYDGASNMRGEFNGLQSLIMRENSSAYYVHCFAHQLQLVLVAIVKKHKGVSDFFTKVSILLNVVGGSAKRREMIRDINLKEMSKALGCGQLQTGIGLNQEQSVQRPRDTRWSSHYKSLKSIVDMFSTIMKVLEIMEKDKVWKIIDQASNLRESFQSFDSIFYLHLMLTILGITNTLCLALQRKNQDIWEKLIDDVYEFCEKNDIAKLKMEDEYIDPKKRRHKSGITNKHYYQIDCFNDIIDWVLQELDSCFNETSSQLLLLSLAKLYPHDFDSGNLRDLSNELGLYIFDVRNDDRFSNIQTIAELSQKMIVKTNLRNRIGDQFMSDCLIWCVEKEEMMKVTNESVIRRFMKMQECRFDDN</sequence>
<feature type="domain" description="DUF4371" evidence="1">
    <location>
        <begin position="199"/>
        <end position="295"/>
    </location>
</feature>